<protein>
    <submittedName>
        <fullName evidence="1">Phosphoglycerate mutase</fullName>
    </submittedName>
</protein>
<dbReference type="Proteomes" id="UP000008466">
    <property type="component" value="Chromosome"/>
</dbReference>
<sequence>MSIYVIRHAEKQKGDFHHQGLKFNDQPITQSGIASARRLVDFFSSLDIEFIYISEYLRTQQTIAYVAEAKALVPVVDNRLNEIDIGCIEEMTDGQIQEQYPSFWDSYHTRDHEFRMPGGETGEEAEKRIRSLFDSLDRTKNYILATHEGLTRILLCSVLGLPAYRRHLFTIDYASITVFDFLPEFNCWTVPKVNMVV</sequence>
<dbReference type="PANTHER" id="PTHR10606:SF44">
    <property type="entry name" value="6-PHOSPHOFRUCTO 2-KINASE_FRUCTOSE 2,6-BISPHOSPHATASE LONG FORM"/>
    <property type="match status" value="1"/>
</dbReference>
<proteinExistence type="predicted"/>
<name>F0RUS1_SPHGB</name>
<organism evidence="1 2">
    <name type="scientific">Sphaerochaeta globosa (strain ATCC BAA-1886 / DSM 22777 / Buddy)</name>
    <name type="common">Spirochaeta sp. (strain Buddy)</name>
    <dbReference type="NCBI Taxonomy" id="158189"/>
    <lineage>
        <taxon>Bacteria</taxon>
        <taxon>Pseudomonadati</taxon>
        <taxon>Spirochaetota</taxon>
        <taxon>Spirochaetia</taxon>
        <taxon>Spirochaetales</taxon>
        <taxon>Sphaerochaetaceae</taxon>
        <taxon>Sphaerochaeta</taxon>
    </lineage>
</organism>
<dbReference type="InterPro" id="IPR003094">
    <property type="entry name" value="6Pfruct_kin"/>
</dbReference>
<dbReference type="GO" id="GO:0005524">
    <property type="term" value="F:ATP binding"/>
    <property type="evidence" value="ECO:0007669"/>
    <property type="project" value="InterPro"/>
</dbReference>
<accession>F0RUS1</accession>
<dbReference type="InterPro" id="IPR029033">
    <property type="entry name" value="His_PPase_superfam"/>
</dbReference>
<dbReference type="EMBL" id="CP002541">
    <property type="protein sequence ID" value="ADY12499.1"/>
    <property type="molecule type" value="Genomic_DNA"/>
</dbReference>
<dbReference type="KEGG" id="sbu:SpiBuddy_0672"/>
<dbReference type="Gene3D" id="3.40.50.1240">
    <property type="entry name" value="Phosphoglycerate mutase-like"/>
    <property type="match status" value="1"/>
</dbReference>
<dbReference type="GO" id="GO:0004331">
    <property type="term" value="F:fructose-2,6-bisphosphate 2-phosphatase activity"/>
    <property type="evidence" value="ECO:0007669"/>
    <property type="project" value="TreeGrafter"/>
</dbReference>
<dbReference type="STRING" id="158189.SpiBuddy_0672"/>
<dbReference type="HOGENOM" id="CLU_033323_8_4_12"/>
<dbReference type="InterPro" id="IPR013078">
    <property type="entry name" value="His_Pase_superF_clade-1"/>
</dbReference>
<keyword evidence="2" id="KW-1185">Reference proteome</keyword>
<evidence type="ECO:0000313" key="2">
    <source>
        <dbReference type="Proteomes" id="UP000008466"/>
    </source>
</evidence>
<dbReference type="Pfam" id="PF00300">
    <property type="entry name" value="His_Phos_1"/>
    <property type="match status" value="1"/>
</dbReference>
<dbReference type="CDD" id="cd07040">
    <property type="entry name" value="HP"/>
    <property type="match status" value="1"/>
</dbReference>
<dbReference type="GO" id="GO:0003873">
    <property type="term" value="F:6-phosphofructo-2-kinase activity"/>
    <property type="evidence" value="ECO:0007669"/>
    <property type="project" value="TreeGrafter"/>
</dbReference>
<dbReference type="PIRSF" id="PIRSF000709">
    <property type="entry name" value="6PFK_2-Ptase"/>
    <property type="match status" value="1"/>
</dbReference>
<dbReference type="GO" id="GO:0005829">
    <property type="term" value="C:cytosol"/>
    <property type="evidence" value="ECO:0007669"/>
    <property type="project" value="TreeGrafter"/>
</dbReference>
<dbReference type="GO" id="GO:0006003">
    <property type="term" value="P:fructose 2,6-bisphosphate metabolic process"/>
    <property type="evidence" value="ECO:0007669"/>
    <property type="project" value="InterPro"/>
</dbReference>
<dbReference type="SUPFAM" id="SSF53254">
    <property type="entry name" value="Phosphoglycerate mutase-like"/>
    <property type="match status" value="1"/>
</dbReference>
<dbReference type="PANTHER" id="PTHR10606">
    <property type="entry name" value="6-PHOSPHOFRUCTO-2-KINASE/FRUCTOSE-2,6-BISPHOSPHATASE"/>
    <property type="match status" value="1"/>
</dbReference>
<evidence type="ECO:0000313" key="1">
    <source>
        <dbReference type="EMBL" id="ADY12499.1"/>
    </source>
</evidence>
<dbReference type="eggNOG" id="COG0406">
    <property type="taxonomic scope" value="Bacteria"/>
</dbReference>
<reference evidence="2" key="1">
    <citation type="submission" date="2011-02" db="EMBL/GenBank/DDBJ databases">
        <title>Complete sequence of Spirochaeta sp. Buddy.</title>
        <authorList>
            <person name="Lucas S."/>
            <person name="Copeland A."/>
            <person name="Lapidus A."/>
            <person name="Cheng J.-F."/>
            <person name="Goodwin L."/>
            <person name="Pitluck S."/>
            <person name="Zeytun A."/>
            <person name="Detter J.C."/>
            <person name="Han C."/>
            <person name="Tapia R."/>
            <person name="Land M."/>
            <person name="Hauser L."/>
            <person name="Kyrpides N."/>
            <person name="Ivanova N."/>
            <person name="Mikhailova N."/>
            <person name="Pagani I."/>
            <person name="Ritalahti K.M."/>
            <person name="Loeffler F.E."/>
            <person name="Woyke T."/>
        </authorList>
    </citation>
    <scope>NUCLEOTIDE SEQUENCE [LARGE SCALE GENOMIC DNA]</scope>
    <source>
        <strain evidence="2">ATCC BAA-1886 / DSM 22777 / Buddy</strain>
    </source>
</reference>
<dbReference type="RefSeq" id="WP_013606352.1">
    <property type="nucleotide sequence ID" value="NC_015152.1"/>
</dbReference>
<dbReference type="AlphaFoldDB" id="F0RUS1"/>
<gene>
    <name evidence="1" type="ordered locus">SpiBuddy_0672</name>
</gene>